<dbReference type="EMBL" id="OU466859">
    <property type="protein sequence ID" value="CAH2052871.1"/>
    <property type="molecule type" value="Genomic_DNA"/>
</dbReference>
<gene>
    <name evidence="1" type="ORF">TAV2_LOCUS10563</name>
</gene>
<dbReference type="Proteomes" id="UP000836841">
    <property type="component" value="Chromosome 3"/>
</dbReference>
<evidence type="ECO:0008006" key="3">
    <source>
        <dbReference type="Google" id="ProtNLM"/>
    </source>
</evidence>
<keyword evidence="2" id="KW-1185">Reference proteome</keyword>
<accession>A0AAU9RY24</accession>
<sequence>MAVVLKDLLPAIFPLFLGRCELIQFLLQPTGDQSINGTPQSTHQHICLEHLILASRHCYLSMIPRSIIKPLEAARVVQHRVFDRRPCFLGYKHIAW</sequence>
<dbReference type="AlphaFoldDB" id="A0AAU9RY24"/>
<name>A0AAU9RY24_THLAR</name>
<evidence type="ECO:0000313" key="2">
    <source>
        <dbReference type="Proteomes" id="UP000836841"/>
    </source>
</evidence>
<proteinExistence type="predicted"/>
<reference evidence="1 2" key="1">
    <citation type="submission" date="2022-03" db="EMBL/GenBank/DDBJ databases">
        <authorList>
            <person name="Nunn A."/>
            <person name="Chopra R."/>
            <person name="Nunn A."/>
            <person name="Contreras Garrido A."/>
        </authorList>
    </citation>
    <scope>NUCLEOTIDE SEQUENCE [LARGE SCALE GENOMIC DNA]</scope>
</reference>
<organism evidence="1 2">
    <name type="scientific">Thlaspi arvense</name>
    <name type="common">Field penny-cress</name>
    <dbReference type="NCBI Taxonomy" id="13288"/>
    <lineage>
        <taxon>Eukaryota</taxon>
        <taxon>Viridiplantae</taxon>
        <taxon>Streptophyta</taxon>
        <taxon>Embryophyta</taxon>
        <taxon>Tracheophyta</taxon>
        <taxon>Spermatophyta</taxon>
        <taxon>Magnoliopsida</taxon>
        <taxon>eudicotyledons</taxon>
        <taxon>Gunneridae</taxon>
        <taxon>Pentapetalae</taxon>
        <taxon>rosids</taxon>
        <taxon>malvids</taxon>
        <taxon>Brassicales</taxon>
        <taxon>Brassicaceae</taxon>
        <taxon>Thlaspideae</taxon>
        <taxon>Thlaspi</taxon>
    </lineage>
</organism>
<protein>
    <recommendedName>
        <fullName evidence="3">Secreted protein</fullName>
    </recommendedName>
</protein>
<evidence type="ECO:0000313" key="1">
    <source>
        <dbReference type="EMBL" id="CAH2052871.1"/>
    </source>
</evidence>